<comment type="caution">
    <text evidence="2">The sequence shown here is derived from an EMBL/GenBank/DDBJ whole genome shotgun (WGS) entry which is preliminary data.</text>
</comment>
<evidence type="ECO:0000313" key="3">
    <source>
        <dbReference type="Proteomes" id="UP001642484"/>
    </source>
</evidence>
<gene>
    <name evidence="2" type="ORF">CCMP2556_LOCUS53759</name>
</gene>
<accession>A0ABP0SUH2</accession>
<evidence type="ECO:0000313" key="2">
    <source>
        <dbReference type="EMBL" id="CAK9116067.1"/>
    </source>
</evidence>
<keyword evidence="3" id="KW-1185">Reference proteome</keyword>
<organism evidence="2 3">
    <name type="scientific">Durusdinium trenchii</name>
    <dbReference type="NCBI Taxonomy" id="1381693"/>
    <lineage>
        <taxon>Eukaryota</taxon>
        <taxon>Sar</taxon>
        <taxon>Alveolata</taxon>
        <taxon>Dinophyceae</taxon>
        <taxon>Suessiales</taxon>
        <taxon>Symbiodiniaceae</taxon>
        <taxon>Durusdinium</taxon>
    </lineage>
</organism>
<feature type="compositionally biased region" description="Basic and acidic residues" evidence="1">
    <location>
        <begin position="12"/>
        <end position="30"/>
    </location>
</feature>
<evidence type="ECO:0000256" key="1">
    <source>
        <dbReference type="SAM" id="MobiDB-lite"/>
    </source>
</evidence>
<proteinExistence type="predicted"/>
<reference evidence="2 3" key="1">
    <citation type="submission" date="2024-02" db="EMBL/GenBank/DDBJ databases">
        <authorList>
            <person name="Chen Y."/>
            <person name="Shah S."/>
            <person name="Dougan E. K."/>
            <person name="Thang M."/>
            <person name="Chan C."/>
        </authorList>
    </citation>
    <scope>NUCLEOTIDE SEQUENCE [LARGE SCALE GENOMIC DNA]</scope>
</reference>
<dbReference type="Proteomes" id="UP001642484">
    <property type="component" value="Unassembled WGS sequence"/>
</dbReference>
<name>A0ABP0SUH2_9DINO</name>
<dbReference type="EMBL" id="CAXAMN010028306">
    <property type="protein sequence ID" value="CAK9116067.1"/>
    <property type="molecule type" value="Genomic_DNA"/>
</dbReference>
<feature type="region of interest" description="Disordered" evidence="1">
    <location>
        <begin position="9"/>
        <end position="30"/>
    </location>
</feature>
<sequence>MKHCAAGIISEYGHHGPDVPRTEAPLDPHHRTTFLNMGALSKAAGGLAGAAGVANAGAGQSKLIPEPKAETPRDRFKLMLAMKRTGYPDDHSPQPDAGSRAQMGFKALHWARHEVASALRAMESMKFVKEQARVAKAIADKAAVQLTYLMESPCARGVDREPGESAVLPPDKSELGLPSLDMGDMKQGAELLSKLAASPSAFAAFCPTIPFSQRRVGRQRDFL</sequence>
<protein>
    <submittedName>
        <fullName evidence="2">Uncharacterized protein</fullName>
    </submittedName>
</protein>